<proteinExistence type="predicted"/>
<dbReference type="PANTHER" id="PTHR11712:SF332">
    <property type="entry name" value="3-OXOACYL-[ACYL-CARRIER-PROTEIN] SYNTHASE II, CHLOROPLASTIC"/>
    <property type="match status" value="1"/>
</dbReference>
<gene>
    <name evidence="4" type="ORF">CISIN_1g041762mg</name>
</gene>
<dbReference type="GO" id="GO:0006633">
    <property type="term" value="P:fatty acid biosynthetic process"/>
    <property type="evidence" value="ECO:0000318"/>
    <property type="project" value="GO_Central"/>
</dbReference>
<dbReference type="EMBL" id="KK785238">
    <property type="protein sequence ID" value="KDO45706.1"/>
    <property type="molecule type" value="Genomic_DNA"/>
</dbReference>
<feature type="domain" description="Ketosynthase family 3 (KS3)" evidence="3">
    <location>
        <begin position="21"/>
        <end position="287"/>
    </location>
</feature>
<name>A0A067E4A9_CITSI</name>
<dbReference type="Proteomes" id="UP000027120">
    <property type="component" value="Unassembled WGS sequence"/>
</dbReference>
<reference evidence="4 5" key="1">
    <citation type="submission" date="2014-04" db="EMBL/GenBank/DDBJ databases">
        <authorList>
            <consortium name="International Citrus Genome Consortium"/>
            <person name="Gmitter F."/>
            <person name="Chen C."/>
            <person name="Farmerie W."/>
            <person name="Harkins T."/>
            <person name="Desany B."/>
            <person name="Mohiuddin M."/>
            <person name="Kodira C."/>
            <person name="Borodovsky M."/>
            <person name="Lomsadze A."/>
            <person name="Burns P."/>
            <person name="Jenkins J."/>
            <person name="Prochnik S."/>
            <person name="Shu S."/>
            <person name="Chapman J."/>
            <person name="Pitluck S."/>
            <person name="Schmutz J."/>
            <person name="Rokhsar D."/>
        </authorList>
    </citation>
    <scope>NUCLEOTIDE SEQUENCE</scope>
</reference>
<dbReference type="EC" id="2.3.1.41" evidence="1"/>
<dbReference type="InterPro" id="IPR014030">
    <property type="entry name" value="Ketoacyl_synth_N"/>
</dbReference>
<dbReference type="InterPro" id="IPR020841">
    <property type="entry name" value="PKS_Beta-ketoAc_synthase_dom"/>
</dbReference>
<dbReference type="GO" id="GO:0004315">
    <property type="term" value="F:3-oxoacyl-[acyl-carrier-protein] synthase activity"/>
    <property type="evidence" value="ECO:0000318"/>
    <property type="project" value="GO_Central"/>
</dbReference>
<dbReference type="SUPFAM" id="SSF53901">
    <property type="entry name" value="Thiolase-like"/>
    <property type="match status" value="1"/>
</dbReference>
<dbReference type="CDD" id="cd00834">
    <property type="entry name" value="KAS_I_II"/>
    <property type="match status" value="1"/>
</dbReference>
<sequence>MLLGKTTAVSAKSEKVAPEVKRRVVVTGLGAVTPLGDDAHLFYTKLLEGVSGISQIEGFDCSELPTRIAGEIKTLSTDGLVPPKHAKRADNYLIYALIAGKKALADAGITEQVSGELNKNRCGVLIGTAMGSMRALKDGIDAIKISYKKMTCATGNCCILTAANHIIEGDADMMLCGGSDGVIIPECIAGFIACNNLSRRNSDPTKASRPWDSDHDGFVMGEGAGVMLLEELDHAKRRRANIYAEFKGGSSTYAYHISEPRLNALGAMACMEKALTNSGVSGEIYRT</sequence>
<evidence type="ECO:0000256" key="1">
    <source>
        <dbReference type="ARBA" id="ARBA00013191"/>
    </source>
</evidence>
<evidence type="ECO:0000313" key="4">
    <source>
        <dbReference type="EMBL" id="KDO45706.1"/>
    </source>
</evidence>
<dbReference type="STRING" id="2711.A0A067E4A9"/>
<dbReference type="AlphaFoldDB" id="A0A067E4A9"/>
<keyword evidence="5" id="KW-1185">Reference proteome</keyword>
<dbReference type="PROSITE" id="PS52004">
    <property type="entry name" value="KS3_2"/>
    <property type="match status" value="1"/>
</dbReference>
<dbReference type="Gene3D" id="3.40.47.10">
    <property type="match status" value="2"/>
</dbReference>
<evidence type="ECO:0000256" key="2">
    <source>
        <dbReference type="ARBA" id="ARBA00022679"/>
    </source>
</evidence>
<dbReference type="InterPro" id="IPR016039">
    <property type="entry name" value="Thiolase-like"/>
</dbReference>
<dbReference type="PANTHER" id="PTHR11712">
    <property type="entry name" value="POLYKETIDE SYNTHASE-RELATED"/>
    <property type="match status" value="1"/>
</dbReference>
<evidence type="ECO:0000313" key="5">
    <source>
        <dbReference type="Proteomes" id="UP000027120"/>
    </source>
</evidence>
<evidence type="ECO:0000259" key="3">
    <source>
        <dbReference type="PROSITE" id="PS52004"/>
    </source>
</evidence>
<keyword evidence="2" id="KW-0808">Transferase</keyword>
<dbReference type="Pfam" id="PF00109">
    <property type="entry name" value="ketoacyl-synt"/>
    <property type="match status" value="2"/>
</dbReference>
<accession>A0A067E4A9</accession>
<dbReference type="GO" id="GO:0005739">
    <property type="term" value="C:mitochondrion"/>
    <property type="evidence" value="ECO:0000318"/>
    <property type="project" value="GO_Central"/>
</dbReference>
<organism evidence="4 5">
    <name type="scientific">Citrus sinensis</name>
    <name type="common">Sweet orange</name>
    <name type="synonym">Citrus aurantium var. sinensis</name>
    <dbReference type="NCBI Taxonomy" id="2711"/>
    <lineage>
        <taxon>Eukaryota</taxon>
        <taxon>Viridiplantae</taxon>
        <taxon>Streptophyta</taxon>
        <taxon>Embryophyta</taxon>
        <taxon>Tracheophyta</taxon>
        <taxon>Spermatophyta</taxon>
        <taxon>Magnoliopsida</taxon>
        <taxon>eudicotyledons</taxon>
        <taxon>Gunneridae</taxon>
        <taxon>Pentapetalae</taxon>
        <taxon>rosids</taxon>
        <taxon>malvids</taxon>
        <taxon>Sapindales</taxon>
        <taxon>Rutaceae</taxon>
        <taxon>Aurantioideae</taxon>
        <taxon>Citrus</taxon>
    </lineage>
</organism>
<dbReference type="InterPro" id="IPR000794">
    <property type="entry name" value="Beta-ketoacyl_synthase"/>
</dbReference>
<protein>
    <recommendedName>
        <fullName evidence="1">beta-ketoacyl-[acyl-carrier-protein] synthase I</fullName>
        <ecNumber evidence="1">2.3.1.41</ecNumber>
    </recommendedName>
</protein>
<feature type="non-terminal residue" evidence="4">
    <location>
        <position position="287"/>
    </location>
</feature>
<dbReference type="SMR" id="A0A067E4A9"/>